<accession>X0T9E1</accession>
<dbReference type="Gene3D" id="3.40.50.150">
    <property type="entry name" value="Vaccinia Virus protein VP39"/>
    <property type="match status" value="1"/>
</dbReference>
<dbReference type="Pfam" id="PF02353">
    <property type="entry name" value="CMAS"/>
    <property type="match status" value="1"/>
</dbReference>
<evidence type="ECO:0000256" key="3">
    <source>
        <dbReference type="ARBA" id="ARBA00022691"/>
    </source>
</evidence>
<organism evidence="4">
    <name type="scientific">marine sediment metagenome</name>
    <dbReference type="NCBI Taxonomy" id="412755"/>
    <lineage>
        <taxon>unclassified sequences</taxon>
        <taxon>metagenomes</taxon>
        <taxon>ecological metagenomes</taxon>
    </lineage>
</organism>
<evidence type="ECO:0000313" key="4">
    <source>
        <dbReference type="EMBL" id="GAF84812.1"/>
    </source>
</evidence>
<dbReference type="InterPro" id="IPR026170">
    <property type="entry name" value="FAM173A/B"/>
</dbReference>
<dbReference type="CDD" id="cd02440">
    <property type="entry name" value="AdoMet_MTases"/>
    <property type="match status" value="1"/>
</dbReference>
<keyword evidence="1" id="KW-0489">Methyltransferase</keyword>
<reference evidence="4" key="1">
    <citation type="journal article" date="2014" name="Front. Microbiol.">
        <title>High frequency of phylogenetically diverse reductive dehalogenase-homologous genes in deep subseafloor sedimentary metagenomes.</title>
        <authorList>
            <person name="Kawai M."/>
            <person name="Futagami T."/>
            <person name="Toyoda A."/>
            <person name="Takaki Y."/>
            <person name="Nishi S."/>
            <person name="Hori S."/>
            <person name="Arai W."/>
            <person name="Tsubouchi T."/>
            <person name="Morono Y."/>
            <person name="Uchiyama I."/>
            <person name="Ito T."/>
            <person name="Fujiyama A."/>
            <person name="Inagaki F."/>
            <person name="Takami H."/>
        </authorList>
    </citation>
    <scope>NUCLEOTIDE SEQUENCE</scope>
    <source>
        <strain evidence="4">Expedition CK06-06</strain>
    </source>
</reference>
<comment type="caution">
    <text evidence="4">The sequence shown here is derived from an EMBL/GenBank/DDBJ whole genome shotgun (WGS) entry which is preliminary data.</text>
</comment>
<dbReference type="InterPro" id="IPR029063">
    <property type="entry name" value="SAM-dependent_MTases_sf"/>
</dbReference>
<evidence type="ECO:0000256" key="2">
    <source>
        <dbReference type="ARBA" id="ARBA00022679"/>
    </source>
</evidence>
<feature type="non-terminal residue" evidence="4">
    <location>
        <position position="66"/>
    </location>
</feature>
<keyword evidence="2" id="KW-0808">Transferase</keyword>
<dbReference type="EMBL" id="BARS01004924">
    <property type="protein sequence ID" value="GAF84812.1"/>
    <property type="molecule type" value="Genomic_DNA"/>
</dbReference>
<dbReference type="PANTHER" id="PTHR13610">
    <property type="entry name" value="METHYLTRANSFERASE DOMAIN-CONTAINING PROTEIN"/>
    <property type="match status" value="1"/>
</dbReference>
<dbReference type="GO" id="GO:0016279">
    <property type="term" value="F:protein-lysine N-methyltransferase activity"/>
    <property type="evidence" value="ECO:0007669"/>
    <property type="project" value="InterPro"/>
</dbReference>
<dbReference type="PANTHER" id="PTHR13610:SF11">
    <property type="entry name" value="METHYLTRANSFERASE DOMAIN-CONTAINING PROTEIN"/>
    <property type="match status" value="1"/>
</dbReference>
<dbReference type="GO" id="GO:1905706">
    <property type="term" value="P:regulation of mitochondrial ATP synthesis coupled proton transport"/>
    <property type="evidence" value="ECO:0007669"/>
    <property type="project" value="TreeGrafter"/>
</dbReference>
<protein>
    <recommendedName>
        <fullName evidence="5">Methyltransferase domain-containing protein</fullName>
    </recommendedName>
</protein>
<sequence length="66" mass="7138">MFNGRNSIAPFVASPVSVVRKMLECVDLKPGERLYDLGCGDGRIVIMAAEEFGARGVGVDINKRLV</sequence>
<name>X0T9E1_9ZZZZ</name>
<dbReference type="SUPFAM" id="SSF53335">
    <property type="entry name" value="S-adenosyl-L-methionine-dependent methyltransferases"/>
    <property type="match status" value="1"/>
</dbReference>
<keyword evidence="3" id="KW-0949">S-adenosyl-L-methionine</keyword>
<dbReference type="AlphaFoldDB" id="X0T9E1"/>
<proteinExistence type="predicted"/>
<evidence type="ECO:0000256" key="1">
    <source>
        <dbReference type="ARBA" id="ARBA00022603"/>
    </source>
</evidence>
<dbReference type="GO" id="GO:0032259">
    <property type="term" value="P:methylation"/>
    <property type="evidence" value="ECO:0007669"/>
    <property type="project" value="UniProtKB-KW"/>
</dbReference>
<gene>
    <name evidence="4" type="ORF">S01H1_09641</name>
</gene>
<evidence type="ECO:0008006" key="5">
    <source>
        <dbReference type="Google" id="ProtNLM"/>
    </source>
</evidence>
<dbReference type="GO" id="GO:0005739">
    <property type="term" value="C:mitochondrion"/>
    <property type="evidence" value="ECO:0007669"/>
    <property type="project" value="TreeGrafter"/>
</dbReference>